<accession>A0AAV3XJ13</accession>
<dbReference type="EMBL" id="BLAY01000098">
    <property type="protein sequence ID" value="GET40721.1"/>
    <property type="molecule type" value="Genomic_DNA"/>
</dbReference>
<organism evidence="1 2">
    <name type="scientific">Microseira wollei NIES-4236</name>
    <dbReference type="NCBI Taxonomy" id="2530354"/>
    <lineage>
        <taxon>Bacteria</taxon>
        <taxon>Bacillati</taxon>
        <taxon>Cyanobacteriota</taxon>
        <taxon>Cyanophyceae</taxon>
        <taxon>Oscillatoriophycideae</taxon>
        <taxon>Aerosakkonematales</taxon>
        <taxon>Aerosakkonemataceae</taxon>
        <taxon>Microseira</taxon>
    </lineage>
</organism>
<comment type="caution">
    <text evidence="1">The sequence shown here is derived from an EMBL/GenBank/DDBJ whole genome shotgun (WGS) entry which is preliminary data.</text>
</comment>
<keyword evidence="2" id="KW-1185">Reference proteome</keyword>
<protein>
    <submittedName>
        <fullName evidence="1">Uncharacterized protein</fullName>
    </submittedName>
</protein>
<dbReference type="AlphaFoldDB" id="A0AAV3XJ13"/>
<gene>
    <name evidence="1" type="ORF">MiSe_55320</name>
</gene>
<name>A0AAV3XJ13_9CYAN</name>
<dbReference type="Proteomes" id="UP001050975">
    <property type="component" value="Unassembled WGS sequence"/>
</dbReference>
<evidence type="ECO:0000313" key="1">
    <source>
        <dbReference type="EMBL" id="GET40721.1"/>
    </source>
</evidence>
<evidence type="ECO:0000313" key="2">
    <source>
        <dbReference type="Proteomes" id="UP001050975"/>
    </source>
</evidence>
<sequence length="93" mass="10571">MRFADMRAGKQNLLDLISSYTMLNRKFLHKLIFPDNFIQLHSIQTGIFAVMLAQRDRKLDDKAEQAIAPLAGDRDMPRASFANASYPLRGGFI</sequence>
<reference evidence="1" key="1">
    <citation type="submission" date="2019-10" db="EMBL/GenBank/DDBJ databases">
        <title>Draft genome sequece of Microseira wollei NIES-4236.</title>
        <authorList>
            <person name="Yamaguchi H."/>
            <person name="Suzuki S."/>
            <person name="Kawachi M."/>
        </authorList>
    </citation>
    <scope>NUCLEOTIDE SEQUENCE</scope>
    <source>
        <strain evidence="1">NIES-4236</strain>
    </source>
</reference>
<proteinExistence type="predicted"/>